<feature type="binding site" evidence="6">
    <location>
        <position position="204"/>
    </location>
    <ligand>
        <name>Mg(2+)</name>
        <dbReference type="ChEBI" id="CHEBI:18420"/>
    </ligand>
</feature>
<organism evidence="9 10">
    <name type="scientific">Chitinophaga ginsengisegetis</name>
    <dbReference type="NCBI Taxonomy" id="393003"/>
    <lineage>
        <taxon>Bacteria</taxon>
        <taxon>Pseudomonadati</taxon>
        <taxon>Bacteroidota</taxon>
        <taxon>Chitinophagia</taxon>
        <taxon>Chitinophagales</taxon>
        <taxon>Chitinophagaceae</taxon>
        <taxon>Chitinophaga</taxon>
    </lineage>
</organism>
<evidence type="ECO:0000256" key="4">
    <source>
        <dbReference type="ARBA" id="ARBA00023235"/>
    </source>
</evidence>
<dbReference type="Pfam" id="PF02746">
    <property type="entry name" value="MR_MLE_N"/>
    <property type="match status" value="1"/>
</dbReference>
<proteinExistence type="inferred from homology"/>
<dbReference type="InterPro" id="IPR034603">
    <property type="entry name" value="Dipeptide_epimerase"/>
</dbReference>
<dbReference type="EC" id="5.1.1.-" evidence="7"/>
<dbReference type="SMART" id="SM00922">
    <property type="entry name" value="MR_MLE"/>
    <property type="match status" value="1"/>
</dbReference>
<evidence type="ECO:0000256" key="3">
    <source>
        <dbReference type="ARBA" id="ARBA00022842"/>
    </source>
</evidence>
<sequence>MKLTLFPFELKFRHTFTISRKSKDLQPLLVVKLEQEGKSGLGETADNAYYEMTIPRLMADIEQHRSFIENYTLHTPELFWQDMYPLLKDNMFALCALDIAAWDLYAKQQQQKLYEVWGLDISHNPLTDYTIGIDTIENMVRKLQEFPWPIYKIKLGTKEDIAIIKELRKHTTAVFRVDANCAWGVEETLRNAVALKELGVEFIEQPMAAADKEGMKRVYDEVVLPVIADESCIVEQDVAQCHGYFHGINIKLTKCGGITPALRMIAEAKRSGMKVMTGSMNESTVGTSAVAHLLPLLDYVDMDGPLLLAEDSADGIKMENGRIIYADRWGTGAELLHEDHSSSFHV</sequence>
<comment type="cofactor">
    <cofactor evidence="6 7">
        <name>Mg(2+)</name>
        <dbReference type="ChEBI" id="CHEBI:18420"/>
    </cofactor>
    <text evidence="6 7">Binds 1 Mg(2+) ion per subunit.</text>
</comment>
<dbReference type="SFLD" id="SFLDS00001">
    <property type="entry name" value="Enolase"/>
    <property type="match status" value="1"/>
</dbReference>
<dbReference type="EMBL" id="FUZZ01000001">
    <property type="protein sequence ID" value="SKC99591.1"/>
    <property type="molecule type" value="Genomic_DNA"/>
</dbReference>
<dbReference type="InterPro" id="IPR013342">
    <property type="entry name" value="Mandelate_racemase_C"/>
</dbReference>
<keyword evidence="4 7" id="KW-0413">Isomerase</keyword>
<dbReference type="InterPro" id="IPR029017">
    <property type="entry name" value="Enolase-like_N"/>
</dbReference>
<dbReference type="SUPFAM" id="SSF54826">
    <property type="entry name" value="Enolase N-terminal domain-like"/>
    <property type="match status" value="1"/>
</dbReference>
<dbReference type="STRING" id="393003.SAMN05660461_1531"/>
<keyword evidence="2 6" id="KW-0479">Metal-binding</keyword>
<reference evidence="9 10" key="1">
    <citation type="submission" date="2017-02" db="EMBL/GenBank/DDBJ databases">
        <authorList>
            <person name="Peterson S.W."/>
        </authorList>
    </citation>
    <scope>NUCLEOTIDE SEQUENCE [LARGE SCALE GENOMIC DNA]</scope>
    <source>
        <strain evidence="9 10">DSM 18108</strain>
    </source>
</reference>
<feature type="binding site" evidence="6">
    <location>
        <position position="229"/>
    </location>
    <ligand>
        <name>Mg(2+)</name>
        <dbReference type="ChEBI" id="CHEBI:18420"/>
    </ligand>
</feature>
<protein>
    <recommendedName>
        <fullName evidence="7">Dipeptide epimerase</fullName>
        <ecNumber evidence="7">5.1.1.-</ecNumber>
    </recommendedName>
</protein>
<evidence type="ECO:0000313" key="9">
    <source>
        <dbReference type="EMBL" id="SKC99591.1"/>
    </source>
</evidence>
<dbReference type="CDD" id="cd03319">
    <property type="entry name" value="L-Ala-DL-Glu_epimerase"/>
    <property type="match status" value="1"/>
</dbReference>
<dbReference type="Proteomes" id="UP000190166">
    <property type="component" value="Unassembled WGS sequence"/>
</dbReference>
<dbReference type="InterPro" id="IPR034593">
    <property type="entry name" value="DgoD-like"/>
</dbReference>
<dbReference type="Pfam" id="PF13378">
    <property type="entry name" value="MR_MLE_C"/>
    <property type="match status" value="1"/>
</dbReference>
<evidence type="ECO:0000256" key="6">
    <source>
        <dbReference type="PIRSR" id="PIRSR634603-3"/>
    </source>
</evidence>
<dbReference type="InterPro" id="IPR036849">
    <property type="entry name" value="Enolase-like_C_sf"/>
</dbReference>
<dbReference type="GO" id="GO:0016855">
    <property type="term" value="F:racemase and epimerase activity, acting on amino acids and derivatives"/>
    <property type="evidence" value="ECO:0007669"/>
    <property type="project" value="UniProtKB-UniRule"/>
</dbReference>
<comment type="similarity">
    <text evidence="1 7">Belongs to the mandelate racemase/muconate lactonizing enzyme family.</text>
</comment>
<keyword evidence="3 6" id="KW-0460">Magnesium</keyword>
<evidence type="ECO:0000256" key="7">
    <source>
        <dbReference type="RuleBase" id="RU366006"/>
    </source>
</evidence>
<evidence type="ECO:0000256" key="2">
    <source>
        <dbReference type="ARBA" id="ARBA00022723"/>
    </source>
</evidence>
<name>A0A1T5NGC6_9BACT</name>
<dbReference type="AlphaFoldDB" id="A0A1T5NGC6"/>
<dbReference type="PANTHER" id="PTHR48080:SF3">
    <property type="entry name" value="ENOLASE SUPERFAMILY MEMBER DDB_G0284701"/>
    <property type="match status" value="1"/>
</dbReference>
<dbReference type="SUPFAM" id="SSF51604">
    <property type="entry name" value="Enolase C-terminal domain-like"/>
    <property type="match status" value="1"/>
</dbReference>
<dbReference type="PANTHER" id="PTHR48080">
    <property type="entry name" value="D-GALACTONATE DEHYDRATASE-RELATED"/>
    <property type="match status" value="1"/>
</dbReference>
<dbReference type="SFLD" id="SFLDG00180">
    <property type="entry name" value="muconate_cycloisomerase"/>
    <property type="match status" value="1"/>
</dbReference>
<evidence type="ECO:0000259" key="8">
    <source>
        <dbReference type="SMART" id="SM00922"/>
    </source>
</evidence>
<dbReference type="RefSeq" id="WP_079468789.1">
    <property type="nucleotide sequence ID" value="NZ_FUZZ01000001.1"/>
</dbReference>
<dbReference type="GO" id="GO:0000287">
    <property type="term" value="F:magnesium ion binding"/>
    <property type="evidence" value="ECO:0007669"/>
    <property type="project" value="UniProtKB-ARBA"/>
</dbReference>
<accession>A0A1T5NGC6</accession>
<feature type="active site" description="Proton acceptor; specific for (S)-substrate epimerization" evidence="5">
    <location>
        <position position="251"/>
    </location>
</feature>
<feature type="binding site" evidence="6">
    <location>
        <position position="178"/>
    </location>
    <ligand>
        <name>Mg(2+)</name>
        <dbReference type="ChEBI" id="CHEBI:18420"/>
    </ligand>
</feature>
<evidence type="ECO:0000256" key="5">
    <source>
        <dbReference type="PIRSR" id="PIRSR634603-1"/>
    </source>
</evidence>
<keyword evidence="10" id="KW-1185">Reference proteome</keyword>
<dbReference type="InterPro" id="IPR013341">
    <property type="entry name" value="Mandelate_racemase_N_dom"/>
</dbReference>
<dbReference type="Gene3D" id="3.20.20.120">
    <property type="entry name" value="Enolase-like C-terminal domain"/>
    <property type="match status" value="1"/>
</dbReference>
<feature type="active site" description="Proton acceptor; specific for (R)-substrate epimerization" evidence="5">
    <location>
        <position position="154"/>
    </location>
</feature>
<dbReference type="Gene3D" id="3.30.390.10">
    <property type="entry name" value="Enolase-like, N-terminal domain"/>
    <property type="match status" value="1"/>
</dbReference>
<gene>
    <name evidence="9" type="ORF">SAMN05660461_1531</name>
</gene>
<dbReference type="InterPro" id="IPR029065">
    <property type="entry name" value="Enolase_C-like"/>
</dbReference>
<feature type="domain" description="Mandelate racemase/muconate lactonizing enzyme C-terminal" evidence="8">
    <location>
        <begin position="136"/>
        <end position="225"/>
    </location>
</feature>
<evidence type="ECO:0000313" key="10">
    <source>
        <dbReference type="Proteomes" id="UP000190166"/>
    </source>
</evidence>
<evidence type="ECO:0000256" key="1">
    <source>
        <dbReference type="ARBA" id="ARBA00008031"/>
    </source>
</evidence>